<reference evidence="1" key="1">
    <citation type="journal article" date="2014" name="Int. J. Syst. Evol. Microbiol.">
        <title>Complete genome sequence of Corynebacterium casei LMG S-19264T (=DSM 44701T), isolated from a smear-ripened cheese.</title>
        <authorList>
            <consortium name="US DOE Joint Genome Institute (JGI-PGF)"/>
            <person name="Walter F."/>
            <person name="Albersmeier A."/>
            <person name="Kalinowski J."/>
            <person name="Ruckert C."/>
        </authorList>
    </citation>
    <scope>NUCLEOTIDE SEQUENCE</scope>
    <source>
        <strain evidence="1">CGMCC 1.15966</strain>
    </source>
</reference>
<dbReference type="EMBL" id="BMKM01000010">
    <property type="protein sequence ID" value="GGE30243.1"/>
    <property type="molecule type" value="Genomic_DNA"/>
</dbReference>
<keyword evidence="2" id="KW-1185">Reference proteome</keyword>
<proteinExistence type="predicted"/>
<dbReference type="Proteomes" id="UP000614460">
    <property type="component" value="Unassembled WGS sequence"/>
</dbReference>
<dbReference type="AlphaFoldDB" id="A0A8H9G3W9"/>
<comment type="caution">
    <text evidence="1">The sequence shown here is derived from an EMBL/GenBank/DDBJ whole genome shotgun (WGS) entry which is preliminary data.</text>
</comment>
<organism evidence="1 2">
    <name type="scientific">Sphingobacterium cellulitidis</name>
    <dbReference type="NCBI Taxonomy" id="1768011"/>
    <lineage>
        <taxon>Bacteria</taxon>
        <taxon>Pseudomonadati</taxon>
        <taxon>Bacteroidota</taxon>
        <taxon>Sphingobacteriia</taxon>
        <taxon>Sphingobacteriales</taxon>
        <taxon>Sphingobacteriaceae</taxon>
        <taxon>Sphingobacterium</taxon>
    </lineage>
</organism>
<evidence type="ECO:0000313" key="1">
    <source>
        <dbReference type="EMBL" id="GGE30243.1"/>
    </source>
</evidence>
<gene>
    <name evidence="1" type="ORF">GCM10011516_30080</name>
</gene>
<evidence type="ECO:0000313" key="2">
    <source>
        <dbReference type="Proteomes" id="UP000614460"/>
    </source>
</evidence>
<accession>A0A8H9G3W9</accession>
<reference evidence="1" key="2">
    <citation type="submission" date="2020-09" db="EMBL/GenBank/DDBJ databases">
        <authorList>
            <person name="Sun Q."/>
            <person name="Zhou Y."/>
        </authorList>
    </citation>
    <scope>NUCLEOTIDE SEQUENCE</scope>
    <source>
        <strain evidence="1">CGMCC 1.15966</strain>
    </source>
</reference>
<sequence>MAIDVTKTNPKPIVKIDRRFLQKLFQEVYQAASNNNGGKKTKKTTSGLILNTGKPGINDIANPPITSKIGYEILKRWETTNNMDMKKNRIMTNNMLDSIIFAN</sequence>
<name>A0A8H9G3W9_9SPHI</name>
<protein>
    <submittedName>
        <fullName evidence="1">Uncharacterized protein</fullName>
    </submittedName>
</protein>